<keyword evidence="11" id="KW-1185">Reference proteome</keyword>
<accession>A0A7I8WCT6</accession>
<dbReference type="GO" id="GO:0031663">
    <property type="term" value="P:lipopolysaccharide-mediated signaling pathway"/>
    <property type="evidence" value="ECO:0007669"/>
    <property type="project" value="TreeGrafter"/>
</dbReference>
<gene>
    <name evidence="10" type="ORF">DGYR_LOCUS13279</name>
</gene>
<sequence>MSNGSEVAISNSLWPSILQTNGNDCPVCKESIEKYKVFPDNFARREICALPICCPYQQYGCSAKITLTTKVKHAKEYQHIEEQCPALFKQCEICCKQVLLADFRNHHKACKKENTTCAYCLKSLKLCELSLHEDNCGEDELTCQFSDIGCPFRVAKKEKMEEHLTDPFSIYQHQFYLKEAFLQKNSSSRASEKRQDDQLAYLNNKVSYLESVVEKQANHLDNNNSGLNEERYCFGRYIWKVYPVDELRQKAVLGIKRSVHSSSFYTSPHGYKMSLRINLNGIDSSLNKCISLFIHIMQGEYDDYLSWPFRGTITLTLVGQNGHDDVVEILKTRTNLAAFFKPNGVRNYKGFGYMELVPLNTLGNYVKDNTLVVRVKIVEE</sequence>
<dbReference type="InterPro" id="IPR012227">
    <property type="entry name" value="TNF_rcpt-assoc_TRAF_met"/>
</dbReference>
<feature type="domain" description="TRAF-type" evidence="9">
    <location>
        <begin position="106"/>
        <end position="150"/>
    </location>
</feature>
<dbReference type="GO" id="GO:0042981">
    <property type="term" value="P:regulation of apoptotic process"/>
    <property type="evidence" value="ECO:0007669"/>
    <property type="project" value="InterPro"/>
</dbReference>
<dbReference type="Proteomes" id="UP000549394">
    <property type="component" value="Unassembled WGS sequence"/>
</dbReference>
<comment type="subcellular location">
    <subcellularLocation>
        <location evidence="1">Cytoplasm</location>
    </subcellularLocation>
</comment>
<evidence type="ECO:0000256" key="4">
    <source>
        <dbReference type="ARBA" id="ARBA00022737"/>
    </source>
</evidence>
<keyword evidence="6 7" id="KW-0862">Zinc</keyword>
<dbReference type="Pfam" id="PF21355">
    <property type="entry name" value="TRAF-mep_MATH"/>
    <property type="match status" value="1"/>
</dbReference>
<evidence type="ECO:0000256" key="2">
    <source>
        <dbReference type="ARBA" id="ARBA00022490"/>
    </source>
</evidence>
<keyword evidence="3 7" id="KW-0479">Metal-binding</keyword>
<reference evidence="10 11" key="1">
    <citation type="submission" date="2020-08" db="EMBL/GenBank/DDBJ databases">
        <authorList>
            <person name="Hejnol A."/>
        </authorList>
    </citation>
    <scope>NUCLEOTIDE SEQUENCE [LARGE SCALE GENOMIC DNA]</scope>
</reference>
<dbReference type="GO" id="GO:0045087">
    <property type="term" value="P:innate immune response"/>
    <property type="evidence" value="ECO:0007669"/>
    <property type="project" value="TreeGrafter"/>
</dbReference>
<dbReference type="InterPro" id="IPR001293">
    <property type="entry name" value="Znf_TRAF"/>
</dbReference>
<feature type="domain" description="MATH" evidence="8">
    <location>
        <begin position="234"/>
        <end position="377"/>
    </location>
</feature>
<evidence type="ECO:0000313" key="10">
    <source>
        <dbReference type="EMBL" id="CAD5125988.1"/>
    </source>
</evidence>
<protein>
    <submittedName>
        <fullName evidence="10">DgyrCDS14169</fullName>
    </submittedName>
</protein>
<proteinExistence type="predicted"/>
<dbReference type="PANTHER" id="PTHR10131:SF152">
    <property type="entry name" value="TNF RECEPTOR-ASSOCIATED FACTOR 6"/>
    <property type="match status" value="1"/>
</dbReference>
<dbReference type="GO" id="GO:0008270">
    <property type="term" value="F:zinc ion binding"/>
    <property type="evidence" value="ECO:0007669"/>
    <property type="project" value="UniProtKB-KW"/>
</dbReference>
<comment type="caution">
    <text evidence="10">The sequence shown here is derived from an EMBL/GenBank/DDBJ whole genome shotgun (WGS) entry which is preliminary data.</text>
</comment>
<name>A0A7I8WCT6_9ANNE</name>
<evidence type="ECO:0000259" key="9">
    <source>
        <dbReference type="PROSITE" id="PS50145"/>
    </source>
</evidence>
<dbReference type="GO" id="GO:0061630">
    <property type="term" value="F:ubiquitin protein ligase activity"/>
    <property type="evidence" value="ECO:0007669"/>
    <property type="project" value="TreeGrafter"/>
</dbReference>
<dbReference type="PANTHER" id="PTHR10131">
    <property type="entry name" value="TNF RECEPTOR ASSOCIATED FACTOR"/>
    <property type="match status" value="1"/>
</dbReference>
<keyword evidence="4" id="KW-0677">Repeat</keyword>
<evidence type="ECO:0000256" key="3">
    <source>
        <dbReference type="ARBA" id="ARBA00022723"/>
    </source>
</evidence>
<dbReference type="EMBL" id="CAJFCJ010000031">
    <property type="protein sequence ID" value="CAD5125988.1"/>
    <property type="molecule type" value="Genomic_DNA"/>
</dbReference>
<evidence type="ECO:0000259" key="8">
    <source>
        <dbReference type="PROSITE" id="PS50144"/>
    </source>
</evidence>
<evidence type="ECO:0000256" key="7">
    <source>
        <dbReference type="PROSITE-ProRule" id="PRU00207"/>
    </source>
</evidence>
<dbReference type="GO" id="GO:0043122">
    <property type="term" value="P:regulation of canonical NF-kappaB signal transduction"/>
    <property type="evidence" value="ECO:0007669"/>
    <property type="project" value="TreeGrafter"/>
</dbReference>
<evidence type="ECO:0000256" key="1">
    <source>
        <dbReference type="ARBA" id="ARBA00004496"/>
    </source>
</evidence>
<dbReference type="PROSITE" id="PS50145">
    <property type="entry name" value="ZF_TRAF"/>
    <property type="match status" value="1"/>
</dbReference>
<dbReference type="AlphaFoldDB" id="A0A7I8WCT6"/>
<dbReference type="Gene3D" id="2.60.210.10">
    <property type="entry name" value="Apoptosis, Tumor Necrosis Factor Receptor Associated Protein 2, Chain A"/>
    <property type="match status" value="1"/>
</dbReference>
<feature type="zinc finger region" description="TRAF-type" evidence="7">
    <location>
        <begin position="106"/>
        <end position="150"/>
    </location>
</feature>
<dbReference type="InterPro" id="IPR002083">
    <property type="entry name" value="MATH/TRAF_dom"/>
</dbReference>
<dbReference type="SMART" id="SM00061">
    <property type="entry name" value="MATH"/>
    <property type="match status" value="1"/>
</dbReference>
<evidence type="ECO:0000256" key="6">
    <source>
        <dbReference type="ARBA" id="ARBA00022833"/>
    </source>
</evidence>
<evidence type="ECO:0000256" key="5">
    <source>
        <dbReference type="ARBA" id="ARBA00022771"/>
    </source>
</evidence>
<keyword evidence="2" id="KW-0963">Cytoplasm</keyword>
<dbReference type="InterPro" id="IPR049342">
    <property type="entry name" value="TRAF1-6_MATH_dom"/>
</dbReference>
<dbReference type="InterPro" id="IPR008974">
    <property type="entry name" value="TRAF-like"/>
</dbReference>
<organism evidence="10 11">
    <name type="scientific">Dimorphilus gyrociliatus</name>
    <dbReference type="NCBI Taxonomy" id="2664684"/>
    <lineage>
        <taxon>Eukaryota</taxon>
        <taxon>Metazoa</taxon>
        <taxon>Spiralia</taxon>
        <taxon>Lophotrochozoa</taxon>
        <taxon>Annelida</taxon>
        <taxon>Polychaeta</taxon>
        <taxon>Polychaeta incertae sedis</taxon>
        <taxon>Dinophilidae</taxon>
        <taxon>Dimorphilus</taxon>
    </lineage>
</organism>
<dbReference type="PIRSF" id="PIRSF015614">
    <property type="entry name" value="TRAF"/>
    <property type="match status" value="1"/>
</dbReference>
<dbReference type="SUPFAM" id="SSF49599">
    <property type="entry name" value="TRAF domain-like"/>
    <property type="match status" value="2"/>
</dbReference>
<keyword evidence="5 7" id="KW-0863">Zinc-finger</keyword>
<dbReference type="PROSITE" id="PS50144">
    <property type="entry name" value="MATH"/>
    <property type="match status" value="1"/>
</dbReference>
<evidence type="ECO:0000313" key="11">
    <source>
        <dbReference type="Proteomes" id="UP000549394"/>
    </source>
</evidence>
<dbReference type="Gene3D" id="3.30.40.10">
    <property type="entry name" value="Zinc/RING finger domain, C3HC4 (zinc finger)"/>
    <property type="match status" value="2"/>
</dbReference>
<dbReference type="InterPro" id="IPR013083">
    <property type="entry name" value="Znf_RING/FYVE/PHD"/>
</dbReference>
<dbReference type="OrthoDB" id="6475149at2759"/>
<dbReference type="GO" id="GO:0005737">
    <property type="term" value="C:cytoplasm"/>
    <property type="evidence" value="ECO:0007669"/>
    <property type="project" value="UniProtKB-SubCell"/>
</dbReference>